<evidence type="ECO:0000259" key="10">
    <source>
        <dbReference type="PROSITE" id="PS50011"/>
    </source>
</evidence>
<comment type="subcellular location">
    <subcellularLocation>
        <location evidence="1">Cell membrane</location>
    </subcellularLocation>
</comment>
<accession>A0ABV0WKL7</accession>
<dbReference type="InterPro" id="IPR050401">
    <property type="entry name" value="Cyclic_nucleotide_synthase"/>
</dbReference>
<evidence type="ECO:0000256" key="9">
    <source>
        <dbReference type="ARBA" id="ARBA00023293"/>
    </source>
</evidence>
<dbReference type="Gene3D" id="1.10.510.10">
    <property type="entry name" value="Transferase(Phosphotransferase) domain 1"/>
    <property type="match status" value="1"/>
</dbReference>
<dbReference type="PIRSF" id="PIRSF000654">
    <property type="entry name" value="Integrin-linked_kinase"/>
    <property type="match status" value="1"/>
</dbReference>
<evidence type="ECO:0000313" key="11">
    <source>
        <dbReference type="EMBL" id="MEQ2270168.1"/>
    </source>
</evidence>
<keyword evidence="5" id="KW-0342">GTP-binding</keyword>
<evidence type="ECO:0000256" key="8">
    <source>
        <dbReference type="ARBA" id="ARBA00023239"/>
    </source>
</evidence>
<organism evidence="11 12">
    <name type="scientific">Xenotaenia resolanae</name>
    <dbReference type="NCBI Taxonomy" id="208358"/>
    <lineage>
        <taxon>Eukaryota</taxon>
        <taxon>Metazoa</taxon>
        <taxon>Chordata</taxon>
        <taxon>Craniata</taxon>
        <taxon>Vertebrata</taxon>
        <taxon>Euteleostomi</taxon>
        <taxon>Actinopterygii</taxon>
        <taxon>Neopterygii</taxon>
        <taxon>Teleostei</taxon>
        <taxon>Neoteleostei</taxon>
        <taxon>Acanthomorphata</taxon>
        <taxon>Ovalentaria</taxon>
        <taxon>Atherinomorphae</taxon>
        <taxon>Cyprinodontiformes</taxon>
        <taxon>Goodeidae</taxon>
        <taxon>Xenotaenia</taxon>
    </lineage>
</organism>
<keyword evidence="8" id="KW-0456">Lyase</keyword>
<keyword evidence="4" id="KW-0547">Nucleotide-binding</keyword>
<dbReference type="Pfam" id="PF07714">
    <property type="entry name" value="PK_Tyr_Ser-Thr"/>
    <property type="match status" value="1"/>
</dbReference>
<feature type="domain" description="Protein kinase" evidence="10">
    <location>
        <begin position="1"/>
        <end position="262"/>
    </location>
</feature>
<comment type="caution">
    <text evidence="11">The sequence shown here is derived from an EMBL/GenBank/DDBJ whole genome shotgun (WGS) entry which is preliminary data.</text>
</comment>
<protein>
    <recommendedName>
        <fullName evidence="2">guanylate cyclase</fullName>
        <ecNumber evidence="2">4.6.1.2</ecNumber>
    </recommendedName>
</protein>
<evidence type="ECO:0000256" key="4">
    <source>
        <dbReference type="ARBA" id="ARBA00022741"/>
    </source>
</evidence>
<keyword evidence="7" id="KW-0325">Glycoprotein</keyword>
<evidence type="ECO:0000256" key="2">
    <source>
        <dbReference type="ARBA" id="ARBA00012202"/>
    </source>
</evidence>
<evidence type="ECO:0000256" key="1">
    <source>
        <dbReference type="ARBA" id="ARBA00004236"/>
    </source>
</evidence>
<evidence type="ECO:0000256" key="3">
    <source>
        <dbReference type="ARBA" id="ARBA00022475"/>
    </source>
</evidence>
<evidence type="ECO:0000256" key="6">
    <source>
        <dbReference type="ARBA" id="ARBA00023170"/>
    </source>
</evidence>
<keyword evidence="3" id="KW-1003">Cell membrane</keyword>
<dbReference type="InterPro" id="IPR011009">
    <property type="entry name" value="Kinase-like_dom_sf"/>
</dbReference>
<dbReference type="PROSITE" id="PS50011">
    <property type="entry name" value="PROTEIN_KINASE_DOM"/>
    <property type="match status" value="1"/>
</dbReference>
<dbReference type="SUPFAM" id="SSF56112">
    <property type="entry name" value="Protein kinase-like (PK-like)"/>
    <property type="match status" value="1"/>
</dbReference>
<evidence type="ECO:0000256" key="7">
    <source>
        <dbReference type="ARBA" id="ARBA00023180"/>
    </source>
</evidence>
<proteinExistence type="predicted"/>
<keyword evidence="12" id="KW-1185">Reference proteome</keyword>
<name>A0ABV0WKL7_9TELE</name>
<dbReference type="InterPro" id="IPR001245">
    <property type="entry name" value="Ser-Thr/Tyr_kinase_cat_dom"/>
</dbReference>
<dbReference type="EMBL" id="JAHRIM010055532">
    <property type="protein sequence ID" value="MEQ2270168.1"/>
    <property type="molecule type" value="Genomic_DNA"/>
</dbReference>
<evidence type="ECO:0000256" key="5">
    <source>
        <dbReference type="ARBA" id="ARBA00023134"/>
    </source>
</evidence>
<evidence type="ECO:0000313" key="12">
    <source>
        <dbReference type="Proteomes" id="UP001444071"/>
    </source>
</evidence>
<dbReference type="Proteomes" id="UP001444071">
    <property type="component" value="Unassembled WGS sequence"/>
</dbReference>
<dbReference type="EC" id="4.6.1.2" evidence="2"/>
<sequence length="262" mass="30858">MEQIDEDKRKDSTYFRQRGCYDKKPVILKEMKQADGDFTPEQKIELNTLLRIDYYNLTKFYGTVKFEYGVFGVFELCQRGSLRHILSDRISYPDETFMDMEFKISVMYDIAKGMSYLHSSNIGVHGRLKSTNCVVDNRMVVKITDFGCHTILMPGRDLWTAPEHLRKDGVTQKGDVYSYGIIAHEIILRKAPFYTQCRSNSAEKMHRVQHPIGNHFFRPDLYFEGVSEREIELYMLIKNCWDEDPERRPDFKKIELTLGKIF</sequence>
<gene>
    <name evidence="11" type="primary">GUCY2C_3</name>
    <name evidence="11" type="ORF">XENORESO_016542</name>
</gene>
<feature type="non-terminal residue" evidence="11">
    <location>
        <position position="262"/>
    </location>
</feature>
<dbReference type="PANTHER" id="PTHR11920">
    <property type="entry name" value="GUANYLYL CYCLASE"/>
    <property type="match status" value="1"/>
</dbReference>
<keyword evidence="6 11" id="KW-0675">Receptor</keyword>
<dbReference type="InterPro" id="IPR000719">
    <property type="entry name" value="Prot_kinase_dom"/>
</dbReference>
<dbReference type="PANTHER" id="PTHR11920:SF347">
    <property type="entry name" value="GUANYLYL CYCLASE C"/>
    <property type="match status" value="1"/>
</dbReference>
<keyword evidence="9" id="KW-0141">cGMP biosynthesis</keyword>
<reference evidence="11 12" key="1">
    <citation type="submission" date="2021-06" db="EMBL/GenBank/DDBJ databases">
        <authorList>
            <person name="Palmer J.M."/>
        </authorList>
    </citation>
    <scope>NUCLEOTIDE SEQUENCE [LARGE SCALE GENOMIC DNA]</scope>
    <source>
        <strain evidence="11 12">XR_2019</strain>
        <tissue evidence="11">Muscle</tissue>
    </source>
</reference>
<keyword evidence="3" id="KW-0472">Membrane</keyword>